<dbReference type="Proteomes" id="UP001223390">
    <property type="component" value="Unassembled WGS sequence"/>
</dbReference>
<keyword evidence="2" id="KW-1185">Reference proteome</keyword>
<gene>
    <name evidence="1" type="ORF">QEZ40_003968</name>
</gene>
<comment type="caution">
    <text evidence="1">The sequence shown here is derived from an EMBL/GenBank/DDBJ whole genome shotgun (WGS) entry which is preliminary data.</text>
</comment>
<organism evidence="1 2">
    <name type="scientific">Streptomyces katrae</name>
    <dbReference type="NCBI Taxonomy" id="68223"/>
    <lineage>
        <taxon>Bacteria</taxon>
        <taxon>Bacillati</taxon>
        <taxon>Actinomycetota</taxon>
        <taxon>Actinomycetes</taxon>
        <taxon>Kitasatosporales</taxon>
        <taxon>Streptomycetaceae</taxon>
        <taxon>Streptomyces</taxon>
    </lineage>
</organism>
<name>A0ABT7GZC7_9ACTN</name>
<accession>A0ABT7GZC7</accession>
<dbReference type="EMBL" id="JASITI010000034">
    <property type="protein sequence ID" value="MDK9498763.1"/>
    <property type="molecule type" value="Genomic_DNA"/>
</dbReference>
<reference evidence="1 2" key="1">
    <citation type="submission" date="2023-05" db="EMBL/GenBank/DDBJ databases">
        <title>Sequencing and Assembly of Streptomyces sp. NP73.</title>
        <authorList>
            <person name="Konwar A.N."/>
            <person name="Saikia K."/>
            <person name="Thakur D."/>
        </authorList>
    </citation>
    <scope>NUCLEOTIDE SEQUENCE [LARGE SCALE GENOMIC DNA]</scope>
    <source>
        <strain evidence="1 2">NP73</strain>
    </source>
</reference>
<sequence>MTLVLLHTAAAHVPVFDALGEQEHPGAVLRHLVRPGLLERARAAGPEAVRAEVREVLAGVGGPVLVTCSTIGGVAESLAAELGHPVLRVDRAMAARAVETGPRIVVLAALESTLGPSVELLGEEGAGDVRSLVVPGAWELFEAGDEGGYLRAVAAAADGVTGADVIVLAQASMAGAVPLVRTRIPVLASPALGLAAALAGGRTG</sequence>
<protein>
    <submittedName>
        <fullName evidence="1">Arylsulfatase</fullName>
    </submittedName>
</protein>
<proteinExistence type="predicted"/>
<evidence type="ECO:0000313" key="1">
    <source>
        <dbReference type="EMBL" id="MDK9498763.1"/>
    </source>
</evidence>
<dbReference type="RefSeq" id="WP_285344872.1">
    <property type="nucleotide sequence ID" value="NZ_JASITI010000034.1"/>
</dbReference>
<evidence type="ECO:0000313" key="2">
    <source>
        <dbReference type="Proteomes" id="UP001223390"/>
    </source>
</evidence>